<organism evidence="1 2">
    <name type="scientific">Catharanthus roseus</name>
    <name type="common">Madagascar periwinkle</name>
    <name type="synonym">Vinca rosea</name>
    <dbReference type="NCBI Taxonomy" id="4058"/>
    <lineage>
        <taxon>Eukaryota</taxon>
        <taxon>Viridiplantae</taxon>
        <taxon>Streptophyta</taxon>
        <taxon>Embryophyta</taxon>
        <taxon>Tracheophyta</taxon>
        <taxon>Spermatophyta</taxon>
        <taxon>Magnoliopsida</taxon>
        <taxon>eudicotyledons</taxon>
        <taxon>Gunneridae</taxon>
        <taxon>Pentapetalae</taxon>
        <taxon>asterids</taxon>
        <taxon>lamiids</taxon>
        <taxon>Gentianales</taxon>
        <taxon>Apocynaceae</taxon>
        <taxon>Rauvolfioideae</taxon>
        <taxon>Vinceae</taxon>
        <taxon>Catharanthinae</taxon>
        <taxon>Catharanthus</taxon>
    </lineage>
</organism>
<sequence>MASSQKGLRRSCPTANSSSHPTVAIGFGWDNTNTIYLRNPHRFLMEVLSLKSSIEVLQEKEILDSNTQSIANLEARIGHLANEMSRRTEGKLPSNPIENLGASYHEQAKAVITLREEN</sequence>
<evidence type="ECO:0000313" key="1">
    <source>
        <dbReference type="EMBL" id="KAI5681303.1"/>
    </source>
</evidence>
<keyword evidence="2" id="KW-1185">Reference proteome</keyword>
<dbReference type="Proteomes" id="UP001060085">
    <property type="component" value="Linkage Group LG01"/>
</dbReference>
<reference evidence="2" key="1">
    <citation type="journal article" date="2023" name="Nat. Plants">
        <title>Single-cell RNA sequencing provides a high-resolution roadmap for understanding the multicellular compartmentation of specialized metabolism.</title>
        <authorList>
            <person name="Sun S."/>
            <person name="Shen X."/>
            <person name="Li Y."/>
            <person name="Li Y."/>
            <person name="Wang S."/>
            <person name="Li R."/>
            <person name="Zhang H."/>
            <person name="Shen G."/>
            <person name="Guo B."/>
            <person name="Wei J."/>
            <person name="Xu J."/>
            <person name="St-Pierre B."/>
            <person name="Chen S."/>
            <person name="Sun C."/>
        </authorList>
    </citation>
    <scope>NUCLEOTIDE SEQUENCE [LARGE SCALE GENOMIC DNA]</scope>
</reference>
<gene>
    <name evidence="1" type="ORF">M9H77_02530</name>
</gene>
<accession>A0ACC0C924</accession>
<name>A0ACC0C924_CATRO</name>
<evidence type="ECO:0000313" key="2">
    <source>
        <dbReference type="Proteomes" id="UP001060085"/>
    </source>
</evidence>
<proteinExistence type="predicted"/>
<protein>
    <submittedName>
        <fullName evidence="1">Uncharacterized protein</fullName>
    </submittedName>
</protein>
<comment type="caution">
    <text evidence="1">The sequence shown here is derived from an EMBL/GenBank/DDBJ whole genome shotgun (WGS) entry which is preliminary data.</text>
</comment>
<dbReference type="EMBL" id="CM044701">
    <property type="protein sequence ID" value="KAI5681303.1"/>
    <property type="molecule type" value="Genomic_DNA"/>
</dbReference>